<name>A0A507SSF3_9BACT</name>
<dbReference type="InterPro" id="IPR014729">
    <property type="entry name" value="Rossmann-like_a/b/a_fold"/>
</dbReference>
<dbReference type="Proteomes" id="UP000320801">
    <property type="component" value="Unassembled WGS sequence"/>
</dbReference>
<feature type="binding site" evidence="8">
    <location>
        <begin position="49"/>
        <end position="56"/>
    </location>
    <ligand>
        <name>ATP</name>
        <dbReference type="ChEBI" id="CHEBI:30616"/>
    </ligand>
</feature>
<dbReference type="InterPro" id="IPR003694">
    <property type="entry name" value="NAD_synthase"/>
</dbReference>
<dbReference type="SUPFAM" id="SSF52402">
    <property type="entry name" value="Adenine nucleotide alpha hydrolases-like"/>
    <property type="match status" value="1"/>
</dbReference>
<gene>
    <name evidence="8 12" type="primary">nadE</name>
    <name evidence="12" type="ORF">E1I18_00975</name>
</gene>
<dbReference type="CDD" id="cd00553">
    <property type="entry name" value="NAD_synthase"/>
    <property type="match status" value="1"/>
</dbReference>
<comment type="catalytic activity">
    <reaction evidence="8 10">
        <text>deamido-NAD(+) + NH4(+) + ATP = AMP + diphosphate + NAD(+) + H(+)</text>
        <dbReference type="Rhea" id="RHEA:21188"/>
        <dbReference type="ChEBI" id="CHEBI:15378"/>
        <dbReference type="ChEBI" id="CHEBI:28938"/>
        <dbReference type="ChEBI" id="CHEBI:30616"/>
        <dbReference type="ChEBI" id="CHEBI:33019"/>
        <dbReference type="ChEBI" id="CHEBI:57540"/>
        <dbReference type="ChEBI" id="CHEBI:58437"/>
        <dbReference type="ChEBI" id="CHEBI:456215"/>
        <dbReference type="EC" id="6.3.1.5"/>
    </reaction>
</comment>
<dbReference type="GO" id="GO:0004359">
    <property type="term" value="F:glutaminase activity"/>
    <property type="evidence" value="ECO:0007669"/>
    <property type="project" value="InterPro"/>
</dbReference>
<comment type="function">
    <text evidence="8">Catalyzes the ATP-dependent amidation of deamido-NAD to form NAD. Uses ammonia as a nitrogen source.</text>
</comment>
<evidence type="ECO:0000256" key="2">
    <source>
        <dbReference type="ARBA" id="ARBA00022598"/>
    </source>
</evidence>
<organism evidence="12 13">
    <name type="scientific">Mycoplasmopsis mucosicanis</name>
    <dbReference type="NCBI Taxonomy" id="458208"/>
    <lineage>
        <taxon>Bacteria</taxon>
        <taxon>Bacillati</taxon>
        <taxon>Mycoplasmatota</taxon>
        <taxon>Mycoplasmoidales</taxon>
        <taxon>Metamycoplasmataceae</taxon>
        <taxon>Mycoplasmopsis</taxon>
    </lineage>
</organism>
<feature type="binding site" description="in other chain" evidence="8">
    <location>
        <position position="129"/>
    </location>
    <ligand>
        <name>deamido-NAD(+)</name>
        <dbReference type="ChEBI" id="CHEBI:58437"/>
        <note>ligand shared between two neighboring subunits</note>
    </ligand>
</feature>
<dbReference type="RefSeq" id="WP_141483745.1">
    <property type="nucleotide sequence ID" value="NZ_SMDN01000003.1"/>
</dbReference>
<dbReference type="AlphaFoldDB" id="A0A507SSF3"/>
<keyword evidence="4 8" id="KW-0547">Nucleotide-binding</keyword>
<dbReference type="GO" id="GO:0005737">
    <property type="term" value="C:cytoplasm"/>
    <property type="evidence" value="ECO:0007669"/>
    <property type="project" value="InterPro"/>
</dbReference>
<dbReference type="EC" id="6.3.1.5" evidence="8 10"/>
<evidence type="ECO:0000313" key="12">
    <source>
        <dbReference type="EMBL" id="TQC54016.1"/>
    </source>
</evidence>
<feature type="binding site" evidence="8">
    <location>
        <position position="178"/>
    </location>
    <ligand>
        <name>ATP</name>
        <dbReference type="ChEBI" id="CHEBI:30616"/>
    </ligand>
</feature>
<evidence type="ECO:0000256" key="10">
    <source>
        <dbReference type="RuleBase" id="RU003812"/>
    </source>
</evidence>
<feature type="binding site" description="in other chain" evidence="8">
    <location>
        <position position="162"/>
    </location>
    <ligand>
        <name>deamido-NAD(+)</name>
        <dbReference type="ChEBI" id="CHEBI:58437"/>
        <note>ligand shared between two neighboring subunits</note>
    </ligand>
</feature>
<feature type="binding site" evidence="8">
    <location>
        <position position="154"/>
    </location>
    <ligand>
        <name>Mg(2+)</name>
        <dbReference type="ChEBI" id="CHEBI:18420"/>
    </ligand>
</feature>
<keyword evidence="2 8" id="KW-0436">Ligase</keyword>
<dbReference type="HAMAP" id="MF_00193">
    <property type="entry name" value="NadE_ammonia_dep"/>
    <property type="match status" value="1"/>
</dbReference>
<proteinExistence type="inferred from homology"/>
<evidence type="ECO:0000256" key="8">
    <source>
        <dbReference type="HAMAP-Rule" id="MF_00193"/>
    </source>
</evidence>
<evidence type="ECO:0000256" key="1">
    <source>
        <dbReference type="ARBA" id="ARBA00005859"/>
    </source>
</evidence>
<evidence type="ECO:0000313" key="13">
    <source>
        <dbReference type="Proteomes" id="UP000320801"/>
    </source>
</evidence>
<dbReference type="GO" id="GO:0005524">
    <property type="term" value="F:ATP binding"/>
    <property type="evidence" value="ECO:0007669"/>
    <property type="project" value="UniProtKB-UniRule"/>
</dbReference>
<dbReference type="InterPro" id="IPR022926">
    <property type="entry name" value="NH(3)-dep_NAD(+)_synth"/>
</dbReference>
<evidence type="ECO:0000256" key="9">
    <source>
        <dbReference type="RuleBase" id="RU003811"/>
    </source>
</evidence>
<protein>
    <recommendedName>
        <fullName evidence="8 10">NH(3)-dependent NAD(+) synthetase</fullName>
        <ecNumber evidence="8 10">6.3.1.5</ecNumber>
    </recommendedName>
</protein>
<dbReference type="Gene3D" id="3.40.50.620">
    <property type="entry name" value="HUPs"/>
    <property type="match status" value="1"/>
</dbReference>
<comment type="caution">
    <text evidence="12">The sequence shown here is derived from an EMBL/GenBank/DDBJ whole genome shotgun (WGS) entry which is preliminary data.</text>
</comment>
<evidence type="ECO:0000259" key="11">
    <source>
        <dbReference type="Pfam" id="PF02540"/>
    </source>
</evidence>
<dbReference type="PANTHER" id="PTHR23090:SF9">
    <property type="entry name" value="GLUTAMINE-DEPENDENT NAD(+) SYNTHETASE"/>
    <property type="match status" value="1"/>
</dbReference>
<comment type="pathway">
    <text evidence="8">Cofactor biosynthesis; NAD(+) biosynthesis; NAD(+) from deamido-NAD(+) (ammonia route): step 1/1.</text>
</comment>
<dbReference type="GO" id="GO:0046872">
    <property type="term" value="F:metal ion binding"/>
    <property type="evidence" value="ECO:0007669"/>
    <property type="project" value="UniProtKB-KW"/>
</dbReference>
<dbReference type="PANTHER" id="PTHR23090">
    <property type="entry name" value="NH 3 /GLUTAMINE-DEPENDENT NAD + SYNTHETASE"/>
    <property type="match status" value="1"/>
</dbReference>
<feature type="binding site" description="in other chain" evidence="8">
    <location>
        <begin position="248"/>
        <end position="249"/>
    </location>
    <ligand>
        <name>deamido-NAD(+)</name>
        <dbReference type="ChEBI" id="CHEBI:58437"/>
        <note>ligand shared between two neighboring subunits</note>
    </ligand>
</feature>
<feature type="binding site" evidence="8">
    <location>
        <position position="200"/>
    </location>
    <ligand>
        <name>ATP</name>
        <dbReference type="ChEBI" id="CHEBI:30616"/>
    </ligand>
</feature>
<dbReference type="GO" id="GO:0009435">
    <property type="term" value="P:NAD+ biosynthetic process"/>
    <property type="evidence" value="ECO:0007669"/>
    <property type="project" value="UniProtKB-UniRule"/>
</dbReference>
<dbReference type="Pfam" id="PF02540">
    <property type="entry name" value="NAD_synthase"/>
    <property type="match status" value="1"/>
</dbReference>
<feature type="binding site" evidence="8">
    <location>
        <position position="149"/>
    </location>
    <ligand>
        <name>ATP</name>
        <dbReference type="ChEBI" id="CHEBI:30616"/>
    </ligand>
</feature>
<keyword evidence="7 8" id="KW-0520">NAD</keyword>
<dbReference type="GO" id="GO:0003952">
    <property type="term" value="F:NAD+ synthase (glutamine-hydrolyzing) activity"/>
    <property type="evidence" value="ECO:0007669"/>
    <property type="project" value="InterPro"/>
</dbReference>
<keyword evidence="13" id="KW-1185">Reference proteome</keyword>
<keyword evidence="6 8" id="KW-0460">Magnesium</keyword>
<feature type="binding site" evidence="8">
    <location>
        <position position="55"/>
    </location>
    <ligand>
        <name>Mg(2+)</name>
        <dbReference type="ChEBI" id="CHEBI:18420"/>
    </ligand>
</feature>
<dbReference type="InterPro" id="IPR022310">
    <property type="entry name" value="NAD/GMP_synthase"/>
</dbReference>
<evidence type="ECO:0000256" key="5">
    <source>
        <dbReference type="ARBA" id="ARBA00022840"/>
    </source>
</evidence>
<accession>A0A507SSF3</accession>
<sequence>MASPRIGLRKNNDLVSQPQQQRIESYTNYLINWLKQRVKKAHCKGIVVGISGGIDSALVAALAKKAFPNNTLGVIMPIDDMSFDLAHIEELKSNINLETITVNLKSTFDEITRFTMVNNKMSLSNIKPRLRMTALYALAQQHNYLVSGTDNEDEIFIGYFTKHGDGGVDILPISRLLKNEVRLMAKFLNVPDSIINKKPSAGLWEGQSDEDELGFSYNELDNYLNNNLDLLNSNIKLRIEGLHKATHHKRQKAYRPKTIEEFLKEK</sequence>
<reference evidence="12 13" key="1">
    <citation type="submission" date="2019-03" db="EMBL/GenBank/DDBJ databases">
        <title>Characterization of a novel Mycoplasma cynos real-time PCR assay.</title>
        <authorList>
            <person name="Tallmadge R.L."/>
            <person name="Mitchell P.K."/>
            <person name="Goodman L."/>
        </authorList>
    </citation>
    <scope>NUCLEOTIDE SEQUENCE [LARGE SCALE GENOMIC DNA]</scope>
    <source>
        <strain evidence="12 13">1642</strain>
    </source>
</reference>
<dbReference type="OrthoDB" id="9803818at2"/>
<dbReference type="NCBIfam" id="TIGR00552">
    <property type="entry name" value="nadE"/>
    <property type="match status" value="1"/>
</dbReference>
<evidence type="ECO:0000256" key="4">
    <source>
        <dbReference type="ARBA" id="ARBA00022741"/>
    </source>
</evidence>
<evidence type="ECO:0000256" key="3">
    <source>
        <dbReference type="ARBA" id="ARBA00022723"/>
    </source>
</evidence>
<evidence type="ECO:0000256" key="6">
    <source>
        <dbReference type="ARBA" id="ARBA00022842"/>
    </source>
</evidence>
<comment type="subunit">
    <text evidence="8">Homodimer.</text>
</comment>
<evidence type="ECO:0000256" key="7">
    <source>
        <dbReference type="ARBA" id="ARBA00023027"/>
    </source>
</evidence>
<keyword evidence="3 8" id="KW-0479">Metal-binding</keyword>
<dbReference type="GO" id="GO:0008795">
    <property type="term" value="F:NAD+ synthase activity"/>
    <property type="evidence" value="ECO:0007669"/>
    <property type="project" value="UniProtKB-UniRule"/>
</dbReference>
<comment type="similarity">
    <text evidence="1 8 9">Belongs to the NAD synthetase family.</text>
</comment>
<feature type="binding site" evidence="8">
    <location>
        <position position="169"/>
    </location>
    <ligand>
        <name>deamido-NAD(+)</name>
        <dbReference type="ChEBI" id="CHEBI:58437"/>
        <note>ligand shared between two neighboring subunits</note>
    </ligand>
</feature>
<dbReference type="EMBL" id="SMDN01000003">
    <property type="protein sequence ID" value="TQC54016.1"/>
    <property type="molecule type" value="Genomic_DNA"/>
</dbReference>
<dbReference type="UniPathway" id="UPA00253">
    <property type="reaction ID" value="UER00333"/>
</dbReference>
<feature type="domain" description="NAD/GMP synthase" evidence="11">
    <location>
        <begin position="27"/>
        <end position="252"/>
    </location>
</feature>
<keyword evidence="5 8" id="KW-0067">ATP-binding</keyword>